<sequence>MDVIADPLSLLRERTSMKWRSFPADVLPLFVAESDFPLAAPVAEALIAAVRRSDTGYVAPVNGLAEAFAGFAGRRWGWPVDPEQVSTTTDVSVAIVETLRLLIRPGDRVAITPPVYPPFFDLVPEAAGQVVSVPLLNGQTGWTLDLDGLERAFQNDVRAVLLSNPHNPVGHPHTVEDLTALSVLAARYGVTVVSDEVHAPLTYADAVFTPYLTVSPEAADHGVCVTSASKAWNLAGLKCAVIVTAGERMRAALAPLPREVSWRTSQFGLIAGIAAYTHGESWLDGSIAALDTNRGLLTALLDAELPGVGYRPPDAGYLAWLDLRSLGWGDDPALVALEQARVALSPGPLFGEPGRGFARLNFGCSPEVLAEAVSRLAAVV</sequence>
<dbReference type="GO" id="GO:0008483">
    <property type="term" value="F:transaminase activity"/>
    <property type="evidence" value="ECO:0007669"/>
    <property type="project" value="UniProtKB-KW"/>
</dbReference>
<protein>
    <recommendedName>
        <fullName evidence="2">cysteine-S-conjugate beta-lyase</fullName>
        <ecNumber evidence="2">4.4.1.13</ecNumber>
    </recommendedName>
</protein>
<evidence type="ECO:0000256" key="2">
    <source>
        <dbReference type="ARBA" id="ARBA00012224"/>
    </source>
</evidence>
<evidence type="ECO:0000256" key="1">
    <source>
        <dbReference type="ARBA" id="ARBA00001933"/>
    </source>
</evidence>
<dbReference type="Gene3D" id="3.40.640.10">
    <property type="entry name" value="Type I PLP-dependent aspartate aminotransferase-like (Major domain)"/>
    <property type="match status" value="1"/>
</dbReference>
<dbReference type="SUPFAM" id="SSF53383">
    <property type="entry name" value="PLP-dependent transferases"/>
    <property type="match status" value="1"/>
</dbReference>
<evidence type="ECO:0000259" key="6">
    <source>
        <dbReference type="Pfam" id="PF00155"/>
    </source>
</evidence>
<comment type="similarity">
    <text evidence="5">Belongs to the class-II pyridoxal-phosphate-dependent aminotransferase family. MalY/PatB cystathionine beta-lyase subfamily.</text>
</comment>
<reference evidence="7 8" key="1">
    <citation type="submission" date="2019-03" db="EMBL/GenBank/DDBJ databases">
        <title>Genomics of glacier-inhabiting Cryobacterium strains.</title>
        <authorList>
            <person name="Liu Q."/>
            <person name="Xin Y.-H."/>
        </authorList>
    </citation>
    <scope>NUCLEOTIDE SEQUENCE [LARGE SCALE GENOMIC DNA]</scope>
    <source>
        <strain evidence="7 8">TMT1-51</strain>
    </source>
</reference>
<dbReference type="Proteomes" id="UP000297472">
    <property type="component" value="Unassembled WGS sequence"/>
</dbReference>
<dbReference type="InterPro" id="IPR015421">
    <property type="entry name" value="PyrdxlP-dep_Trfase_major"/>
</dbReference>
<comment type="caution">
    <text evidence="7">The sequence shown here is derived from an EMBL/GenBank/DDBJ whole genome shotgun (WGS) entry which is preliminary data.</text>
</comment>
<dbReference type="PANTHER" id="PTHR43525">
    <property type="entry name" value="PROTEIN MALY"/>
    <property type="match status" value="1"/>
</dbReference>
<dbReference type="GO" id="GO:0030170">
    <property type="term" value="F:pyridoxal phosphate binding"/>
    <property type="evidence" value="ECO:0007669"/>
    <property type="project" value="InterPro"/>
</dbReference>
<evidence type="ECO:0000256" key="3">
    <source>
        <dbReference type="ARBA" id="ARBA00022898"/>
    </source>
</evidence>
<comment type="cofactor">
    <cofactor evidence="1">
        <name>pyridoxal 5'-phosphate</name>
        <dbReference type="ChEBI" id="CHEBI:597326"/>
    </cofactor>
</comment>
<keyword evidence="7" id="KW-0808">Transferase</keyword>
<dbReference type="InterPro" id="IPR015424">
    <property type="entry name" value="PyrdxlP-dep_Trfase"/>
</dbReference>
<dbReference type="EC" id="4.4.1.13" evidence="2"/>
<gene>
    <name evidence="7" type="ORF">E3T49_04440</name>
</gene>
<proteinExistence type="inferred from homology"/>
<keyword evidence="4" id="KW-0456">Lyase</keyword>
<evidence type="ECO:0000256" key="5">
    <source>
        <dbReference type="ARBA" id="ARBA00037974"/>
    </source>
</evidence>
<feature type="domain" description="Aminotransferase class I/classII large" evidence="6">
    <location>
        <begin position="52"/>
        <end position="376"/>
    </location>
</feature>
<dbReference type="OrthoDB" id="3224382at2"/>
<dbReference type="CDD" id="cd00609">
    <property type="entry name" value="AAT_like"/>
    <property type="match status" value="1"/>
</dbReference>
<evidence type="ECO:0000256" key="4">
    <source>
        <dbReference type="ARBA" id="ARBA00023239"/>
    </source>
</evidence>
<dbReference type="PANTHER" id="PTHR43525:SF2">
    <property type="entry name" value="CYSTATHIONINE BETA-LYASE-RELATED"/>
    <property type="match status" value="1"/>
</dbReference>
<dbReference type="GO" id="GO:0047804">
    <property type="term" value="F:cysteine-S-conjugate beta-lyase activity"/>
    <property type="evidence" value="ECO:0007669"/>
    <property type="project" value="UniProtKB-EC"/>
</dbReference>
<keyword evidence="3" id="KW-0663">Pyridoxal phosphate</keyword>
<evidence type="ECO:0000313" key="8">
    <source>
        <dbReference type="Proteomes" id="UP000297472"/>
    </source>
</evidence>
<keyword evidence="7" id="KW-0032">Aminotransferase</keyword>
<dbReference type="EMBL" id="SOHA01000007">
    <property type="protein sequence ID" value="TFD32608.1"/>
    <property type="molecule type" value="Genomic_DNA"/>
</dbReference>
<evidence type="ECO:0000313" key="7">
    <source>
        <dbReference type="EMBL" id="TFD32608.1"/>
    </source>
</evidence>
<dbReference type="RefSeq" id="WP_134423758.1">
    <property type="nucleotide sequence ID" value="NZ_SOHA01000007.1"/>
</dbReference>
<organism evidence="7 8">
    <name type="scientific">Cryobacterium cryoconiti</name>
    <dbReference type="NCBI Taxonomy" id="1259239"/>
    <lineage>
        <taxon>Bacteria</taxon>
        <taxon>Bacillati</taxon>
        <taxon>Actinomycetota</taxon>
        <taxon>Actinomycetes</taxon>
        <taxon>Micrococcales</taxon>
        <taxon>Microbacteriaceae</taxon>
        <taxon>Cryobacterium</taxon>
    </lineage>
</organism>
<dbReference type="AlphaFoldDB" id="A0A4Y8JWE6"/>
<dbReference type="Pfam" id="PF00155">
    <property type="entry name" value="Aminotran_1_2"/>
    <property type="match status" value="1"/>
</dbReference>
<keyword evidence="8" id="KW-1185">Reference proteome</keyword>
<dbReference type="Gene3D" id="3.90.1150.10">
    <property type="entry name" value="Aspartate Aminotransferase, domain 1"/>
    <property type="match status" value="1"/>
</dbReference>
<name>A0A4Y8JWE6_9MICO</name>
<dbReference type="InterPro" id="IPR051798">
    <property type="entry name" value="Class-II_PLP-Dep_Aminotrans"/>
</dbReference>
<accession>A0A4Y8JWE6</accession>
<dbReference type="InterPro" id="IPR015422">
    <property type="entry name" value="PyrdxlP-dep_Trfase_small"/>
</dbReference>
<dbReference type="InterPro" id="IPR004839">
    <property type="entry name" value="Aminotransferase_I/II_large"/>
</dbReference>